<name>A0A1M5H315_9BRAD</name>
<dbReference type="EMBL" id="LT670817">
    <property type="protein sequence ID" value="SHG10298.1"/>
    <property type="molecule type" value="Genomic_DNA"/>
</dbReference>
<sequence>MADLNELATAVDDAEDAANVAIDYAGPIVERLIAAKREYFDALRQPWLVELEELHGATFNRRPSRARLDRLRKEMDRARRKLASLNSAGLPFYTQREYLEAEAAEEAAEGRHEFARRQYFLSLRDAPTCVDVDGVKYVRTGFKKIAGERKEIWEKVT</sequence>
<gene>
    <name evidence="1" type="ORF">SAMN05443248_0293</name>
</gene>
<dbReference type="Proteomes" id="UP000189796">
    <property type="component" value="Chromosome I"/>
</dbReference>
<dbReference type="AlphaFoldDB" id="A0A1M5H315"/>
<dbReference type="RefSeq" id="WP_079599704.1">
    <property type="nucleotide sequence ID" value="NZ_LT670817.1"/>
</dbReference>
<accession>A0A1M5H315</accession>
<evidence type="ECO:0000313" key="1">
    <source>
        <dbReference type="EMBL" id="SHG10298.1"/>
    </source>
</evidence>
<proteinExistence type="predicted"/>
<organism evidence="1 2">
    <name type="scientific">Bradyrhizobium erythrophlei</name>
    <dbReference type="NCBI Taxonomy" id="1437360"/>
    <lineage>
        <taxon>Bacteria</taxon>
        <taxon>Pseudomonadati</taxon>
        <taxon>Pseudomonadota</taxon>
        <taxon>Alphaproteobacteria</taxon>
        <taxon>Hyphomicrobiales</taxon>
        <taxon>Nitrobacteraceae</taxon>
        <taxon>Bradyrhizobium</taxon>
    </lineage>
</organism>
<protein>
    <submittedName>
        <fullName evidence="1">Uncharacterized protein</fullName>
    </submittedName>
</protein>
<reference evidence="1 2" key="1">
    <citation type="submission" date="2016-11" db="EMBL/GenBank/DDBJ databases">
        <authorList>
            <person name="Jaros S."/>
            <person name="Januszkiewicz K."/>
            <person name="Wedrychowicz H."/>
        </authorList>
    </citation>
    <scope>NUCLEOTIDE SEQUENCE [LARGE SCALE GENOMIC DNA]</scope>
    <source>
        <strain evidence="1 2">GAS138</strain>
    </source>
</reference>
<evidence type="ECO:0000313" key="2">
    <source>
        <dbReference type="Proteomes" id="UP000189796"/>
    </source>
</evidence>